<evidence type="ECO:0000313" key="2">
    <source>
        <dbReference type="Proteomes" id="UP001232063"/>
    </source>
</evidence>
<comment type="caution">
    <text evidence="1">The sequence shown here is derived from an EMBL/GenBank/DDBJ whole genome shotgun (WGS) entry which is preliminary data.</text>
</comment>
<evidence type="ECO:0000313" key="1">
    <source>
        <dbReference type="EMBL" id="MDJ1500639.1"/>
    </source>
</evidence>
<organism evidence="1 2">
    <name type="scientific">Xanthocytophaga agilis</name>
    <dbReference type="NCBI Taxonomy" id="3048010"/>
    <lineage>
        <taxon>Bacteria</taxon>
        <taxon>Pseudomonadati</taxon>
        <taxon>Bacteroidota</taxon>
        <taxon>Cytophagia</taxon>
        <taxon>Cytophagales</taxon>
        <taxon>Rhodocytophagaceae</taxon>
        <taxon>Xanthocytophaga</taxon>
    </lineage>
</organism>
<accession>A0AAE3QZ01</accession>
<dbReference type="RefSeq" id="WP_314510162.1">
    <property type="nucleotide sequence ID" value="NZ_JASJOU010000002.1"/>
</dbReference>
<keyword evidence="2" id="KW-1185">Reference proteome</keyword>
<reference evidence="1" key="1">
    <citation type="submission" date="2023-05" db="EMBL/GenBank/DDBJ databases">
        <authorList>
            <person name="Zhang X."/>
        </authorList>
    </citation>
    <scope>NUCLEOTIDE SEQUENCE</scope>
    <source>
        <strain evidence="1">BD1B2-1</strain>
    </source>
</reference>
<proteinExistence type="predicted"/>
<dbReference type="AlphaFoldDB" id="A0AAE3QZ01"/>
<dbReference type="EMBL" id="JASJOU010000002">
    <property type="protein sequence ID" value="MDJ1500639.1"/>
    <property type="molecule type" value="Genomic_DNA"/>
</dbReference>
<gene>
    <name evidence="1" type="ORF">QNI22_08280</name>
</gene>
<protein>
    <submittedName>
        <fullName evidence="1">Uncharacterized protein</fullName>
    </submittedName>
</protein>
<sequence length="139" mass="16497">MARFTIRVELLSKKDDIFEALLEESSGGIYNDLHNAMEAETFLRIIKDEITEKLYNLPPAEYNYISDLDNVDQVTNRVEEVVKLVISDKIDMSYRILVTESENRRWVNLEESDRWLDFNQYQMMEIKQITKRIDKLLGD</sequence>
<name>A0AAE3QZ01_9BACT</name>
<dbReference type="Proteomes" id="UP001232063">
    <property type="component" value="Unassembled WGS sequence"/>
</dbReference>